<evidence type="ECO:0000313" key="3">
    <source>
        <dbReference type="Proteomes" id="UP001642502"/>
    </source>
</evidence>
<evidence type="ECO:0000313" key="2">
    <source>
        <dbReference type="EMBL" id="CAK7262595.1"/>
    </source>
</evidence>
<comment type="caution">
    <text evidence="2">The sequence shown here is derived from an EMBL/GenBank/DDBJ whole genome shotgun (WGS) entry which is preliminary data.</text>
</comment>
<proteinExistence type="predicted"/>
<sequence>MQLQQISPDHRPVPVIDVYPSSLMAGNVIAPWFSKRVPRLFGINSELGLHDTILVRSEDYDSGYFGLDSDGDDEVLGQRQLLAVLSPMRRGGQFEMALDDGSVWTMTALPTGSFDFNCIDEHGFKSTARWVRRSAAKSSAAGIDSADSTTISDCKFIFSMIDTHSRRHPILATLTRSTLEILDSYTTISSSASKYPPSRACTQPPTIRDRSASDDKISTYDEDVGRPTVTNAIQPTNMKTQTTLPVEAALKKFISISAILVSMHRGFSRVSGDYNFMTLPKFQPPPPSSEVAPMTVATPPEISPESSLNLQTGDDNRFSQHPLVRKIRTLEPPVMDCPVFTAK</sequence>
<gene>
    <name evidence="2" type="ORF">SEPCBS119000_000039</name>
</gene>
<accession>A0ABP0D2Z6</accession>
<organism evidence="2 3">
    <name type="scientific">Sporothrix epigloea</name>
    <dbReference type="NCBI Taxonomy" id="1892477"/>
    <lineage>
        <taxon>Eukaryota</taxon>
        <taxon>Fungi</taxon>
        <taxon>Dikarya</taxon>
        <taxon>Ascomycota</taxon>
        <taxon>Pezizomycotina</taxon>
        <taxon>Sordariomycetes</taxon>
        <taxon>Sordariomycetidae</taxon>
        <taxon>Ophiostomatales</taxon>
        <taxon>Ophiostomataceae</taxon>
        <taxon>Sporothrix</taxon>
    </lineage>
</organism>
<dbReference type="Proteomes" id="UP001642502">
    <property type="component" value="Unassembled WGS sequence"/>
</dbReference>
<dbReference type="EMBL" id="CAWUON010000001">
    <property type="protein sequence ID" value="CAK7262595.1"/>
    <property type="molecule type" value="Genomic_DNA"/>
</dbReference>
<feature type="region of interest" description="Disordered" evidence="1">
    <location>
        <begin position="191"/>
        <end position="230"/>
    </location>
</feature>
<feature type="compositionally biased region" description="Basic and acidic residues" evidence="1">
    <location>
        <begin position="207"/>
        <end position="225"/>
    </location>
</feature>
<protein>
    <submittedName>
        <fullName evidence="2">Uncharacterized protein</fullName>
    </submittedName>
</protein>
<name>A0ABP0D2Z6_9PEZI</name>
<evidence type="ECO:0000256" key="1">
    <source>
        <dbReference type="SAM" id="MobiDB-lite"/>
    </source>
</evidence>
<keyword evidence="3" id="KW-1185">Reference proteome</keyword>
<reference evidence="2 3" key="1">
    <citation type="submission" date="2024-01" db="EMBL/GenBank/DDBJ databases">
        <authorList>
            <person name="Allen C."/>
            <person name="Tagirdzhanova G."/>
        </authorList>
    </citation>
    <scope>NUCLEOTIDE SEQUENCE [LARGE SCALE GENOMIC DNA]</scope>
    <source>
        <strain evidence="2 3">CBS 119000</strain>
    </source>
</reference>